<evidence type="ECO:0000256" key="1">
    <source>
        <dbReference type="ARBA" id="ARBA00004123"/>
    </source>
</evidence>
<evidence type="ECO:0000256" key="4">
    <source>
        <dbReference type="ARBA" id="ARBA00023242"/>
    </source>
</evidence>
<organism evidence="7 8">
    <name type="scientific">Coemansia spiralis</name>
    <dbReference type="NCBI Taxonomy" id="417178"/>
    <lineage>
        <taxon>Eukaryota</taxon>
        <taxon>Fungi</taxon>
        <taxon>Fungi incertae sedis</taxon>
        <taxon>Zoopagomycota</taxon>
        <taxon>Kickxellomycotina</taxon>
        <taxon>Kickxellomycetes</taxon>
        <taxon>Kickxellales</taxon>
        <taxon>Kickxellaceae</taxon>
        <taxon>Coemansia</taxon>
    </lineage>
</organism>
<dbReference type="GO" id="GO:0005634">
    <property type="term" value="C:nucleus"/>
    <property type="evidence" value="ECO:0007669"/>
    <property type="project" value="UniProtKB-SubCell"/>
</dbReference>
<feature type="domain" description="Pre-rRNA-processing protein RIX1 N-terminal" evidence="6">
    <location>
        <begin position="30"/>
        <end position="209"/>
    </location>
</feature>
<proteinExistence type="inferred from homology"/>
<dbReference type="InterPro" id="IPR012583">
    <property type="entry name" value="RIX1_N"/>
</dbReference>
<comment type="subcellular location">
    <subcellularLocation>
        <location evidence="1">Nucleus</location>
    </subcellularLocation>
</comment>
<dbReference type="Proteomes" id="UP001151516">
    <property type="component" value="Unassembled WGS sequence"/>
</dbReference>
<sequence length="774" mass="82796">MELNVVRAERTLSLLTNTYLANTDSIKTSVALVLDTVLSQNLFAYVGATGVTVETTKRYESAVHKWIARVSSLLVGKSSESRMAGILLVKHTTLQSPPIFVENATKWTTSLLNMLGKADIAAVHAAALQLLLVFMDIVREVPELDREITSAQVPRMNQAVLALADKNPELVDAALELLMYSASWFPKTFRPSIDKTEVLCLRLLNGSMAKASGTTCKRAANCLASMPLVGGKVTVEERWFQYVLQTVGTIETCVDHVMCAETPAANAEARQTMPGMPAFADDFIVSIPQAADRITSMTELVVALLSRPVNVDVPIPVDGLVAVASKLALVPVRVANSKSNRAEFGLVPLLAPQLQRAAIRIMAVLAIALGDYMQPFLSAVARAMTAINTRHLVSATTQVALYSLVQLYVERYGYGFVICLPKELIASAISDLNVQSKRQVSATAGSALSASLSSKKRGGRSRATEVADSEGASNMLQIQYTDVVYSALNTVLALLKHTPTVLNSSLRAQIDGQVLTLLMLETVGGLSSPAASCSSDARYQVALCQCLEASIMSPDPWQKAVVPHAVSIFSAGLDSPSVAVRDACSAALANIEPIIHARLPAQLRAPETEKDVEQEYAVPKAVLDSQVSLSAGLDGSAFAEPSEKQRLSAEEPHEQEVEEDEMEVEANTKRFKNFSVQPVSTRSMPKEKLQLQQPPSAFAASPPVRASPTPAPAAPAVVSAQSETSMFAPSKPATLSANPVATPSAAKQQESNEDGDEDDDIPDIVMEGSDSEDE</sequence>
<evidence type="ECO:0000313" key="8">
    <source>
        <dbReference type="Proteomes" id="UP001151516"/>
    </source>
</evidence>
<evidence type="ECO:0000259" key="6">
    <source>
        <dbReference type="Pfam" id="PF08167"/>
    </source>
</evidence>
<dbReference type="AlphaFoldDB" id="A0A9W8GDV4"/>
<feature type="region of interest" description="Disordered" evidence="5">
    <location>
        <begin position="639"/>
        <end position="774"/>
    </location>
</feature>
<dbReference type="OrthoDB" id="20900at2759"/>
<evidence type="ECO:0000313" key="7">
    <source>
        <dbReference type="EMBL" id="KAJ2682838.1"/>
    </source>
</evidence>
<feature type="compositionally biased region" description="Basic and acidic residues" evidence="5">
    <location>
        <begin position="641"/>
        <end position="655"/>
    </location>
</feature>
<dbReference type="EMBL" id="JANBTX010000358">
    <property type="protein sequence ID" value="KAJ2682838.1"/>
    <property type="molecule type" value="Genomic_DNA"/>
</dbReference>
<reference evidence="7" key="1">
    <citation type="submission" date="2022-07" db="EMBL/GenBank/DDBJ databases">
        <title>Phylogenomic reconstructions and comparative analyses of Kickxellomycotina fungi.</title>
        <authorList>
            <person name="Reynolds N.K."/>
            <person name="Stajich J.E."/>
            <person name="Barry K."/>
            <person name="Grigoriev I.V."/>
            <person name="Crous P."/>
            <person name="Smith M.E."/>
        </authorList>
    </citation>
    <scope>NUCLEOTIDE SEQUENCE</scope>
    <source>
        <strain evidence="7">CBS 109367</strain>
    </source>
</reference>
<dbReference type="InterPro" id="IPR016024">
    <property type="entry name" value="ARM-type_fold"/>
</dbReference>
<evidence type="ECO:0000256" key="2">
    <source>
        <dbReference type="ARBA" id="ARBA00010511"/>
    </source>
</evidence>
<keyword evidence="4" id="KW-0539">Nucleus</keyword>
<keyword evidence="8" id="KW-1185">Reference proteome</keyword>
<dbReference type="PANTHER" id="PTHR34105:SF1">
    <property type="entry name" value="PROLINE-, GLUTAMIC ACID- AND LEUCINE-RICH PROTEIN 1"/>
    <property type="match status" value="1"/>
</dbReference>
<comment type="caution">
    <text evidence="7">The sequence shown here is derived from an EMBL/GenBank/DDBJ whole genome shotgun (WGS) entry which is preliminary data.</text>
</comment>
<feature type="compositionally biased region" description="Acidic residues" evidence="5">
    <location>
        <begin position="751"/>
        <end position="762"/>
    </location>
</feature>
<evidence type="ECO:0000256" key="3">
    <source>
        <dbReference type="ARBA" id="ARBA00021502"/>
    </source>
</evidence>
<dbReference type="PANTHER" id="PTHR34105">
    <property type="entry name" value="PROLINE-, GLUTAMIC ACID- AND LEUCINE-RICH PROTEIN 1"/>
    <property type="match status" value="1"/>
</dbReference>
<name>A0A9W8GDV4_9FUNG</name>
<feature type="compositionally biased region" description="Polar residues" evidence="5">
    <location>
        <begin position="721"/>
        <end position="749"/>
    </location>
</feature>
<feature type="compositionally biased region" description="Polar residues" evidence="5">
    <location>
        <begin position="674"/>
        <end position="683"/>
    </location>
</feature>
<feature type="compositionally biased region" description="Low complexity" evidence="5">
    <location>
        <begin position="694"/>
        <end position="720"/>
    </location>
</feature>
<protein>
    <recommendedName>
        <fullName evidence="3">Pre-rRNA-processing protein RIX1</fullName>
    </recommendedName>
</protein>
<dbReference type="Pfam" id="PF08167">
    <property type="entry name" value="RIX1"/>
    <property type="match status" value="1"/>
</dbReference>
<gene>
    <name evidence="7" type="ORF">IWW39_005821</name>
</gene>
<dbReference type="SUPFAM" id="SSF48371">
    <property type="entry name" value="ARM repeat"/>
    <property type="match status" value="1"/>
</dbReference>
<accession>A0A9W8GDV4</accession>
<comment type="similarity">
    <text evidence="2">Belongs to the RIX1/PELP1 family.</text>
</comment>
<dbReference type="GO" id="GO:0006364">
    <property type="term" value="P:rRNA processing"/>
    <property type="evidence" value="ECO:0007669"/>
    <property type="project" value="TreeGrafter"/>
</dbReference>
<evidence type="ECO:0000256" key="5">
    <source>
        <dbReference type="SAM" id="MobiDB-lite"/>
    </source>
</evidence>